<organism evidence="1 2">
    <name type="scientific">Croceimicrobium hydrocarbonivorans</name>
    <dbReference type="NCBI Taxonomy" id="2761580"/>
    <lineage>
        <taxon>Bacteria</taxon>
        <taxon>Pseudomonadati</taxon>
        <taxon>Bacteroidota</taxon>
        <taxon>Flavobacteriia</taxon>
        <taxon>Flavobacteriales</taxon>
        <taxon>Owenweeksiaceae</taxon>
        <taxon>Croceimicrobium</taxon>
    </lineage>
</organism>
<dbReference type="KEGG" id="chyd:H4K34_13905"/>
<dbReference type="Proteomes" id="UP000516305">
    <property type="component" value="Chromosome"/>
</dbReference>
<dbReference type="EMBL" id="CP060139">
    <property type="protein sequence ID" value="QNR23463.1"/>
    <property type="molecule type" value="Genomic_DNA"/>
</dbReference>
<evidence type="ECO:0000313" key="1">
    <source>
        <dbReference type="EMBL" id="QNR23463.1"/>
    </source>
</evidence>
<dbReference type="AlphaFoldDB" id="A0A7H0VCL5"/>
<dbReference type="RefSeq" id="WP_210757995.1">
    <property type="nucleotide sequence ID" value="NZ_CP060139.1"/>
</dbReference>
<evidence type="ECO:0000313" key="2">
    <source>
        <dbReference type="Proteomes" id="UP000516305"/>
    </source>
</evidence>
<proteinExistence type="predicted"/>
<protein>
    <submittedName>
        <fullName evidence="1">Uncharacterized protein</fullName>
    </submittedName>
</protein>
<name>A0A7H0VCL5_9FLAO</name>
<keyword evidence="2" id="KW-1185">Reference proteome</keyword>
<gene>
    <name evidence="1" type="ORF">H4K34_13905</name>
</gene>
<reference evidence="1 2" key="1">
    <citation type="submission" date="2020-08" db="EMBL/GenBank/DDBJ databases">
        <title>Croceimicrobium hydrocarbonivorans gen. nov., sp. nov., a novel marine bacterium isolated from a bacterial consortium that degrades polyethylene terephthalate.</title>
        <authorList>
            <person name="Liu R."/>
        </authorList>
    </citation>
    <scope>NUCLEOTIDE SEQUENCE [LARGE SCALE GENOMIC DNA]</scope>
    <source>
        <strain evidence="1 2">A20-9</strain>
    </source>
</reference>
<dbReference type="PROSITE" id="PS51257">
    <property type="entry name" value="PROKAR_LIPOPROTEIN"/>
    <property type="match status" value="1"/>
</dbReference>
<sequence length="351" mass="39129">MKFFKLGIIASFAIGIIGCEQKEEMQISSIPSPIQMLAEEFPYEVYTPTEPSNALSEFEESSISIFDSQNAGDYTPVNKSIWVIEGNLNAFYGDSTYQEEDTIIYLNNTYTFEINSNEEIINGDIASNFSSAYDEIANTLSNNDDYSYNITDVRVSDISSGEITLLFSTSFLVNASSVSSYSWPNVPPASISRRAGANADCNSITGKGAWKHVQWQARQTLPSLLFPVNYNFRRPRYNVVSFSSHLGQISQRYFDGSWMLGHPDAIFTAHQNPVPVANCITPQQQDAYSQRLSDELYDIVLKRTYWDGVSSLRVLNGAALGTTRWEFDGILSKNIDANLNANYGPNSLGLN</sequence>
<accession>A0A7H0VCL5</accession>